<keyword evidence="3" id="KW-1185">Reference proteome</keyword>
<comment type="caution">
    <text evidence="2">The sequence shown here is derived from an EMBL/GenBank/DDBJ whole genome shotgun (WGS) entry which is preliminary data.</text>
</comment>
<reference evidence="2" key="1">
    <citation type="submission" date="2023-03" db="EMBL/GenBank/DDBJ databases">
        <title>Massive genome expansion in bonnet fungi (Mycena s.s.) driven by repeated elements and novel gene families across ecological guilds.</title>
        <authorList>
            <consortium name="Lawrence Berkeley National Laboratory"/>
            <person name="Harder C.B."/>
            <person name="Miyauchi S."/>
            <person name="Viragh M."/>
            <person name="Kuo A."/>
            <person name="Thoen E."/>
            <person name="Andreopoulos B."/>
            <person name="Lu D."/>
            <person name="Skrede I."/>
            <person name="Drula E."/>
            <person name="Henrissat B."/>
            <person name="Morin E."/>
            <person name="Kohler A."/>
            <person name="Barry K."/>
            <person name="LaButti K."/>
            <person name="Morin E."/>
            <person name="Salamov A."/>
            <person name="Lipzen A."/>
            <person name="Mereny Z."/>
            <person name="Hegedus B."/>
            <person name="Baldrian P."/>
            <person name="Stursova M."/>
            <person name="Weitz H."/>
            <person name="Taylor A."/>
            <person name="Grigoriev I.V."/>
            <person name="Nagy L.G."/>
            <person name="Martin F."/>
            <person name="Kauserud H."/>
        </authorList>
    </citation>
    <scope>NUCLEOTIDE SEQUENCE</scope>
    <source>
        <strain evidence="2">CBHHK182m</strain>
    </source>
</reference>
<evidence type="ECO:0000313" key="3">
    <source>
        <dbReference type="Proteomes" id="UP001215598"/>
    </source>
</evidence>
<sequence>MEDFQTGRTSFRWPKRPAYWSLDPEGLEGLSVEEAERLGFPPFQLATTVVGKSWNASVYAGLRRFHQAKGYDPDSQEVAIHLGLPLVQLSRDADSPFAHVDDWIDERPDEEVMDRDQEHEESPFANHEEDEECSVCDSDSKESSTEGNNGRVDGHLEACAQPRKVQQEQMGHNSSSMDQGMHTTPQIANEHTTAGGFIRRFFRRLERGLVTETDNVDSDPISPFLI</sequence>
<name>A0AAD7NTL7_9AGAR</name>
<accession>A0AAD7NTL7</accession>
<organism evidence="2 3">
    <name type="scientific">Mycena metata</name>
    <dbReference type="NCBI Taxonomy" id="1033252"/>
    <lineage>
        <taxon>Eukaryota</taxon>
        <taxon>Fungi</taxon>
        <taxon>Dikarya</taxon>
        <taxon>Basidiomycota</taxon>
        <taxon>Agaricomycotina</taxon>
        <taxon>Agaricomycetes</taxon>
        <taxon>Agaricomycetidae</taxon>
        <taxon>Agaricales</taxon>
        <taxon>Marasmiineae</taxon>
        <taxon>Mycenaceae</taxon>
        <taxon>Mycena</taxon>
    </lineage>
</organism>
<dbReference type="AlphaFoldDB" id="A0AAD7NTL7"/>
<proteinExistence type="predicted"/>
<dbReference type="EMBL" id="JARKIB010000010">
    <property type="protein sequence ID" value="KAJ7775403.1"/>
    <property type="molecule type" value="Genomic_DNA"/>
</dbReference>
<evidence type="ECO:0000313" key="2">
    <source>
        <dbReference type="EMBL" id="KAJ7775403.1"/>
    </source>
</evidence>
<dbReference type="Proteomes" id="UP001215598">
    <property type="component" value="Unassembled WGS sequence"/>
</dbReference>
<evidence type="ECO:0000256" key="1">
    <source>
        <dbReference type="SAM" id="MobiDB-lite"/>
    </source>
</evidence>
<gene>
    <name evidence="2" type="ORF">B0H16DRAFT_1756734</name>
</gene>
<feature type="region of interest" description="Disordered" evidence="1">
    <location>
        <begin position="106"/>
        <end position="153"/>
    </location>
</feature>
<protein>
    <submittedName>
        <fullName evidence="2">Uncharacterized protein</fullName>
    </submittedName>
</protein>